<organism evidence="3 4">
    <name type="scientific">Gallionella capsiferriformans (strain ES-2)</name>
    <name type="common">Gallionella ferruginea capsiferriformans (strain ES-2)</name>
    <dbReference type="NCBI Taxonomy" id="395494"/>
    <lineage>
        <taxon>Bacteria</taxon>
        <taxon>Pseudomonadati</taxon>
        <taxon>Pseudomonadota</taxon>
        <taxon>Betaproteobacteria</taxon>
        <taxon>Nitrosomonadales</taxon>
        <taxon>Gallionellaceae</taxon>
        <taxon>Gallionella</taxon>
    </lineage>
</organism>
<evidence type="ECO:0000259" key="2">
    <source>
        <dbReference type="Pfam" id="PF13401"/>
    </source>
</evidence>
<dbReference type="InterPro" id="IPR027417">
    <property type="entry name" value="P-loop_NTPase"/>
</dbReference>
<dbReference type="STRING" id="395494.Galf_1228"/>
<dbReference type="GO" id="GO:0016887">
    <property type="term" value="F:ATP hydrolysis activity"/>
    <property type="evidence" value="ECO:0007669"/>
    <property type="project" value="InterPro"/>
</dbReference>
<dbReference type="Pfam" id="PF13401">
    <property type="entry name" value="AAA_22"/>
    <property type="match status" value="1"/>
</dbReference>
<evidence type="ECO:0000313" key="4">
    <source>
        <dbReference type="Proteomes" id="UP000001235"/>
    </source>
</evidence>
<dbReference type="EMBL" id="CP002159">
    <property type="protein sequence ID" value="ADL55256.1"/>
    <property type="molecule type" value="Genomic_DNA"/>
</dbReference>
<protein>
    <submittedName>
        <fullName evidence="3">Tn5468, transposition protein C</fullName>
    </submittedName>
</protein>
<evidence type="ECO:0000313" key="3">
    <source>
        <dbReference type="EMBL" id="ADL55256.1"/>
    </source>
</evidence>
<feature type="region of interest" description="Disordered" evidence="1">
    <location>
        <begin position="486"/>
        <end position="505"/>
    </location>
</feature>
<dbReference type="Proteomes" id="UP000001235">
    <property type="component" value="Chromosome"/>
</dbReference>
<gene>
    <name evidence="3" type="ordered locus">Galf_1228</name>
</gene>
<name>D9SFF9_GALCS</name>
<dbReference type="Gene3D" id="3.40.50.300">
    <property type="entry name" value="P-loop containing nucleotide triphosphate hydrolases"/>
    <property type="match status" value="1"/>
</dbReference>
<dbReference type="KEGG" id="gca:Galf_1228"/>
<dbReference type="SUPFAM" id="SSF52540">
    <property type="entry name" value="P-loop containing nucleoside triphosphate hydrolases"/>
    <property type="match status" value="1"/>
</dbReference>
<dbReference type="eggNOG" id="COG2842">
    <property type="taxonomic scope" value="Bacteria"/>
</dbReference>
<dbReference type="RefSeq" id="WP_013293195.1">
    <property type="nucleotide sequence ID" value="NC_014394.1"/>
</dbReference>
<dbReference type="InterPro" id="IPR049945">
    <property type="entry name" value="AAA_22"/>
</dbReference>
<sequence length="539" mass="60598">MQSADIPVLREYQDNPFIAKLPPLLLQREMLMALANHPEFNEKERTYPAQLRKHCIMRLGRYFEPLERQLQLAERFGMLLRQGYVGRNPLTHDYIRHLQNGAERIEANSLHVATLHPVENTAASFALVGCSGIGKSKSIEKVLLQYPQRIQHSAPFTLVQIVWLKLDCPHQGSPKQLCINFFSAVDRLVGTNYFNAYGSRRASVDEMMVHMAHVANLHALGVLVIDEIQHLNKTKIGPDALLNFLVTLVNTISVPVILIGTLSAVPMLQENFRQARRASGLGSLVWDRMQKNKAWDYFIEKLWKHQWTRDHTPISQEVRDVLYDESQGILDIVVKLFMLAQLRVVGIGDVRGTQEILTPQLLRKVAREDFRIVRPMIDALRMNDSNALLKYDDLLPLQAHVEQIIADAIQSQGADVLQHSTKANKVQTPTQNSEDLDPILVALRSLNVADDVAKVLLNEARAQHSSADPLLLMAAIAEKLAAKPIKIKKPKSPKKDELPAQPEHDLRRIVTQGKQAGHSGYEALLVAGMVKPPLLDIAA</sequence>
<dbReference type="HOGENOM" id="CLU_036574_1_0_4"/>
<evidence type="ECO:0000256" key="1">
    <source>
        <dbReference type="SAM" id="MobiDB-lite"/>
    </source>
</evidence>
<feature type="compositionally biased region" description="Basic and acidic residues" evidence="1">
    <location>
        <begin position="493"/>
        <end position="505"/>
    </location>
</feature>
<proteinExistence type="predicted"/>
<keyword evidence="4" id="KW-1185">Reference proteome</keyword>
<reference evidence="3 4" key="1">
    <citation type="submission" date="2010-08" db="EMBL/GenBank/DDBJ databases">
        <title>Complete sequence of Gallionella capsiferriformans ES-2.</title>
        <authorList>
            <consortium name="US DOE Joint Genome Institute"/>
            <person name="Lucas S."/>
            <person name="Copeland A."/>
            <person name="Lapidus A."/>
            <person name="Cheng J.-F."/>
            <person name="Bruce D."/>
            <person name="Goodwin L."/>
            <person name="Pitluck S."/>
            <person name="Chertkov O."/>
            <person name="Davenport K.W."/>
            <person name="Detter J.C."/>
            <person name="Han C."/>
            <person name="Tapia R."/>
            <person name="Land M."/>
            <person name="Hauser L."/>
            <person name="Chang Y.-J."/>
            <person name="Jeffries C."/>
            <person name="Kyrpides N."/>
            <person name="Ivanova N."/>
            <person name="Mikhailova N."/>
            <person name="Shelobolina E.S."/>
            <person name="Picardal F."/>
            <person name="Roden E."/>
            <person name="Emerson D."/>
            <person name="Woyke T."/>
        </authorList>
    </citation>
    <scope>NUCLEOTIDE SEQUENCE [LARGE SCALE GENOMIC DNA]</scope>
    <source>
        <strain evidence="3 4">ES-2</strain>
    </source>
</reference>
<dbReference type="AlphaFoldDB" id="D9SFF9"/>
<feature type="domain" description="ORC1/DEAH AAA+ ATPase" evidence="2">
    <location>
        <begin position="121"/>
        <end position="267"/>
    </location>
</feature>
<accession>D9SFF9</accession>